<feature type="chain" id="PRO_5026857190" evidence="2">
    <location>
        <begin position="28"/>
        <end position="266"/>
    </location>
</feature>
<proteinExistence type="predicted"/>
<dbReference type="EMBL" id="GHWJ01009228">
    <property type="protein sequence ID" value="NOV41965.1"/>
    <property type="molecule type" value="Transcribed_RNA"/>
</dbReference>
<evidence type="ECO:0000256" key="2">
    <source>
        <dbReference type="SAM" id="SignalP"/>
    </source>
</evidence>
<dbReference type="OrthoDB" id="6504120at2759"/>
<keyword evidence="2" id="KW-0732">Signal</keyword>
<dbReference type="GO" id="GO:0005829">
    <property type="term" value="C:cytosol"/>
    <property type="evidence" value="ECO:0007669"/>
    <property type="project" value="TreeGrafter"/>
</dbReference>
<feature type="compositionally biased region" description="Polar residues" evidence="1">
    <location>
        <begin position="237"/>
        <end position="252"/>
    </location>
</feature>
<name>A0A6M2D7H8_RHIMP</name>
<evidence type="ECO:0000256" key="1">
    <source>
        <dbReference type="SAM" id="MobiDB-lite"/>
    </source>
</evidence>
<dbReference type="Pfam" id="PF15882">
    <property type="entry name" value="DUF4735"/>
    <property type="match status" value="1"/>
</dbReference>
<accession>A0A6M2D7H8</accession>
<reference evidence="3" key="1">
    <citation type="submission" date="2019-09" db="EMBL/GenBank/DDBJ databases">
        <title>Organ-specific transcriptomic study of the physiology of the cattle tick, Rhipicephalus microplus.</title>
        <authorList>
            <person name="Tirloni L."/>
            <person name="Braz G."/>
            <person name="Gandara A.C.P."/>
            <person name="Sabadin G.A."/>
            <person name="da Silva R.M."/>
            <person name="Guizzo M.G."/>
            <person name="Machado J.A."/>
            <person name="Costa E.P."/>
            <person name="Gomes H.F."/>
            <person name="Moraes J."/>
            <person name="Mota M.B.S."/>
            <person name="Mesquita R.D."/>
            <person name="Alvarenga P.H."/>
            <person name="Alves F."/>
            <person name="Seixas A."/>
            <person name="da Fonseca R.N."/>
            <person name="Fogaca A."/>
            <person name="Logullo C."/>
            <person name="Tanaka A."/>
            <person name="Daffre S."/>
            <person name="Termignoni C."/>
            <person name="Vaz I.S.Jr."/>
            <person name="Oliveira P.L."/>
            <person name="Ribeiro J.M."/>
        </authorList>
    </citation>
    <scope>NUCLEOTIDE SEQUENCE</scope>
    <source>
        <strain evidence="3">Porto Alegre</strain>
    </source>
</reference>
<dbReference type="AlphaFoldDB" id="A0A6M2D7H8"/>
<dbReference type="InterPro" id="IPR031751">
    <property type="entry name" value="DUF4735"/>
</dbReference>
<protein>
    <submittedName>
        <fullName evidence="3">Putative secreted protein ovary overexpressed</fullName>
    </submittedName>
</protein>
<feature type="signal peptide" evidence="2">
    <location>
        <begin position="1"/>
        <end position="27"/>
    </location>
</feature>
<organism evidence="3">
    <name type="scientific">Rhipicephalus microplus</name>
    <name type="common">Cattle tick</name>
    <name type="synonym">Boophilus microplus</name>
    <dbReference type="NCBI Taxonomy" id="6941"/>
    <lineage>
        <taxon>Eukaryota</taxon>
        <taxon>Metazoa</taxon>
        <taxon>Ecdysozoa</taxon>
        <taxon>Arthropoda</taxon>
        <taxon>Chelicerata</taxon>
        <taxon>Arachnida</taxon>
        <taxon>Acari</taxon>
        <taxon>Parasitiformes</taxon>
        <taxon>Ixodida</taxon>
        <taxon>Ixodoidea</taxon>
        <taxon>Ixodidae</taxon>
        <taxon>Rhipicephalinae</taxon>
        <taxon>Rhipicephalus</taxon>
        <taxon>Boophilus</taxon>
    </lineage>
</organism>
<dbReference type="GO" id="GO:0016020">
    <property type="term" value="C:membrane"/>
    <property type="evidence" value="ECO:0007669"/>
    <property type="project" value="TreeGrafter"/>
</dbReference>
<dbReference type="PANTHER" id="PTHR33539:SF1">
    <property type="entry name" value="UPF0764 PROTEIN C16ORF89"/>
    <property type="match status" value="1"/>
</dbReference>
<feature type="region of interest" description="Disordered" evidence="1">
    <location>
        <begin position="237"/>
        <end position="266"/>
    </location>
</feature>
<dbReference type="PANTHER" id="PTHR33539">
    <property type="entry name" value="UPF0764 PROTEIN C16ORF89"/>
    <property type="match status" value="1"/>
</dbReference>
<sequence>MSVLEKHIALVVTAAVLLVHYQCRCYAVEAKHDGNALALDRRILQSLDGLVEALGSRQHLTYVDSATGLLFATDRLQNVLNMANAGAGNDSLGASGQLPASFNVTVSEIEALQRKTIRFGDTAIERVLRTTDIPILSRGVLRRNLWTDPPISAGVEPAENTSGVTSHHNLNENTSDACMTQLFTRGSCRGVNSTCWETMTGGNHSGYSLTHQVLFLTIAFKSPYADSWTETYSKTHLSSKPLSLGSGTTGASNRGGTGSTANIGVE</sequence>
<evidence type="ECO:0000313" key="3">
    <source>
        <dbReference type="EMBL" id="NOV41965.1"/>
    </source>
</evidence>
<dbReference type="VEuPathDB" id="VectorBase:LOC119166397"/>